<protein>
    <submittedName>
        <fullName evidence="3">Nitroreductase/quinone reductase family protein</fullName>
    </submittedName>
</protein>
<evidence type="ECO:0000313" key="3">
    <source>
        <dbReference type="EMBL" id="MDX8150174.1"/>
    </source>
</evidence>
<gene>
    <name evidence="3" type="ORF">SK069_01085</name>
</gene>
<dbReference type="Pfam" id="PF04075">
    <property type="entry name" value="F420H2_quin_red"/>
    <property type="match status" value="1"/>
</dbReference>
<reference evidence="3 4" key="1">
    <citation type="submission" date="2023-11" db="EMBL/GenBank/DDBJ databases">
        <authorList>
            <person name="Xu M."/>
            <person name="Jiang T."/>
        </authorList>
    </citation>
    <scope>NUCLEOTIDE SEQUENCE [LARGE SCALE GENOMIC DNA]</scope>
    <source>
        <strain evidence="3 4">SD</strain>
    </source>
</reference>
<dbReference type="Gene3D" id="2.30.110.10">
    <property type="entry name" value="Electron Transport, Fmn-binding Protein, Chain A"/>
    <property type="match status" value="1"/>
</dbReference>
<evidence type="ECO:0000313" key="4">
    <source>
        <dbReference type="Proteomes" id="UP001277761"/>
    </source>
</evidence>
<dbReference type="Proteomes" id="UP001277761">
    <property type="component" value="Unassembled WGS sequence"/>
</dbReference>
<dbReference type="PANTHER" id="PTHR39428:SF1">
    <property type="entry name" value="F420H(2)-DEPENDENT QUINONE REDUCTASE RV1261C"/>
    <property type="match status" value="1"/>
</dbReference>
<dbReference type="PANTHER" id="PTHR39428">
    <property type="entry name" value="F420H(2)-DEPENDENT QUINONE REDUCTASE RV1261C"/>
    <property type="match status" value="1"/>
</dbReference>
<dbReference type="RefSeq" id="WP_319952326.1">
    <property type="nucleotide sequence ID" value="NZ_JAXAVX010000001.1"/>
</dbReference>
<dbReference type="InterPro" id="IPR012349">
    <property type="entry name" value="Split_barrel_FMN-bd"/>
</dbReference>
<dbReference type="SUPFAM" id="SSF50475">
    <property type="entry name" value="FMN-binding split barrel"/>
    <property type="match status" value="1"/>
</dbReference>
<dbReference type="InterPro" id="IPR004378">
    <property type="entry name" value="F420H2_quin_Rdtase"/>
</dbReference>
<dbReference type="EMBL" id="JAXAVX010000001">
    <property type="protein sequence ID" value="MDX8150174.1"/>
    <property type="molecule type" value="Genomic_DNA"/>
</dbReference>
<evidence type="ECO:0000256" key="1">
    <source>
        <dbReference type="ARBA" id="ARBA00008710"/>
    </source>
</evidence>
<proteinExistence type="inferred from homology"/>
<name>A0ABU4VEF9_9ACTN</name>
<comment type="similarity">
    <text evidence="1">Belongs to the F420H(2)-dependent quinone reductase family.</text>
</comment>
<sequence>MSELPRVDPTRDLSAPARAYAAVLRTPPGRWIAINVAARVDPALMRATKGRVGMGLMLPSALLTTIGAKSGQERTSTVLYFHDGEDVILVASSFGREKHPAWFHNLKANPLVRIARDGGGAPRTAEEVVDPAELDRLWALADRIYPPYADYRRRTAAVGRRIPIVRLRPA</sequence>
<dbReference type="NCBIfam" id="TIGR00026">
    <property type="entry name" value="hi_GC_TIGR00026"/>
    <property type="match status" value="1"/>
</dbReference>
<organism evidence="3 4">
    <name type="scientific">Patulibacter brassicae</name>
    <dbReference type="NCBI Taxonomy" id="1705717"/>
    <lineage>
        <taxon>Bacteria</taxon>
        <taxon>Bacillati</taxon>
        <taxon>Actinomycetota</taxon>
        <taxon>Thermoleophilia</taxon>
        <taxon>Solirubrobacterales</taxon>
        <taxon>Patulibacteraceae</taxon>
        <taxon>Patulibacter</taxon>
    </lineage>
</organism>
<comment type="catalytic activity">
    <reaction evidence="2">
        <text>oxidized coenzyme F420-(gamma-L-Glu)(n) + a quinol + H(+) = reduced coenzyme F420-(gamma-L-Glu)(n) + a quinone</text>
        <dbReference type="Rhea" id="RHEA:39663"/>
        <dbReference type="Rhea" id="RHEA-COMP:12939"/>
        <dbReference type="Rhea" id="RHEA-COMP:14378"/>
        <dbReference type="ChEBI" id="CHEBI:15378"/>
        <dbReference type="ChEBI" id="CHEBI:24646"/>
        <dbReference type="ChEBI" id="CHEBI:132124"/>
        <dbReference type="ChEBI" id="CHEBI:133980"/>
        <dbReference type="ChEBI" id="CHEBI:139511"/>
    </reaction>
</comment>
<keyword evidence="4" id="KW-1185">Reference proteome</keyword>
<comment type="caution">
    <text evidence="3">The sequence shown here is derived from an EMBL/GenBank/DDBJ whole genome shotgun (WGS) entry which is preliminary data.</text>
</comment>
<accession>A0ABU4VEF9</accession>
<evidence type="ECO:0000256" key="2">
    <source>
        <dbReference type="ARBA" id="ARBA00049106"/>
    </source>
</evidence>